<dbReference type="GO" id="GO:0016491">
    <property type="term" value="F:oxidoreductase activity"/>
    <property type="evidence" value="ECO:0007669"/>
    <property type="project" value="InterPro"/>
</dbReference>
<feature type="domain" description="NADPH-dependent FMN reductase-like" evidence="1">
    <location>
        <begin position="18"/>
        <end position="143"/>
    </location>
</feature>
<dbReference type="InterPro" id="IPR050712">
    <property type="entry name" value="NAD(P)H-dep_reductase"/>
</dbReference>
<sequence length="189" mass="20507">MPTLTPPTAPAEPIAPVRLAVILGSVRENRFGPTIAAWFLDQAKQRPDLQVTLIDLAEPTDFPTKIAESDAFAVITPEYNHGYPGPLKTAIDSVYTAWHAKPVAFITYGGISGGLRAAEQLRQVFAELHTVTIRETVSFANAHTLFTPTGAPKAPDAVNPAATLLLDQLTWWAHPLRQARTTTPYPTTT</sequence>
<dbReference type="Pfam" id="PF03358">
    <property type="entry name" value="FMN_red"/>
    <property type="match status" value="1"/>
</dbReference>
<dbReference type="GO" id="GO:0005829">
    <property type="term" value="C:cytosol"/>
    <property type="evidence" value="ECO:0007669"/>
    <property type="project" value="TreeGrafter"/>
</dbReference>
<proteinExistence type="predicted"/>
<evidence type="ECO:0000313" key="2">
    <source>
        <dbReference type="EMBL" id="SDD88841.1"/>
    </source>
</evidence>
<dbReference type="GO" id="GO:0010181">
    <property type="term" value="F:FMN binding"/>
    <property type="evidence" value="ECO:0007669"/>
    <property type="project" value="TreeGrafter"/>
</dbReference>
<dbReference type="InterPro" id="IPR029039">
    <property type="entry name" value="Flavoprotein-like_sf"/>
</dbReference>
<dbReference type="EMBL" id="FMZZ01000021">
    <property type="protein sequence ID" value="SDD88841.1"/>
    <property type="molecule type" value="Genomic_DNA"/>
</dbReference>
<dbReference type="STRING" id="1271860.SAMN05216174_12148"/>
<dbReference type="PANTHER" id="PTHR30543">
    <property type="entry name" value="CHROMATE REDUCTASE"/>
    <property type="match status" value="1"/>
</dbReference>
<dbReference type="Gene3D" id="3.40.50.360">
    <property type="match status" value="1"/>
</dbReference>
<keyword evidence="3" id="KW-1185">Reference proteome</keyword>
<gene>
    <name evidence="2" type="ORF">SAMN05216174_12148</name>
</gene>
<dbReference type="Proteomes" id="UP000199501">
    <property type="component" value="Unassembled WGS sequence"/>
</dbReference>
<organism evidence="2 3">
    <name type="scientific">Actinokineospora iranica</name>
    <dbReference type="NCBI Taxonomy" id="1271860"/>
    <lineage>
        <taxon>Bacteria</taxon>
        <taxon>Bacillati</taxon>
        <taxon>Actinomycetota</taxon>
        <taxon>Actinomycetes</taxon>
        <taxon>Pseudonocardiales</taxon>
        <taxon>Pseudonocardiaceae</taxon>
        <taxon>Actinokineospora</taxon>
    </lineage>
</organism>
<accession>A0A1G6YEZ5</accession>
<dbReference type="RefSeq" id="WP_091457087.1">
    <property type="nucleotide sequence ID" value="NZ_FMZZ01000021.1"/>
</dbReference>
<dbReference type="SUPFAM" id="SSF52218">
    <property type="entry name" value="Flavoproteins"/>
    <property type="match status" value="1"/>
</dbReference>
<evidence type="ECO:0000313" key="3">
    <source>
        <dbReference type="Proteomes" id="UP000199501"/>
    </source>
</evidence>
<dbReference type="InterPro" id="IPR005025">
    <property type="entry name" value="FMN_Rdtase-like_dom"/>
</dbReference>
<protein>
    <submittedName>
        <fullName evidence="2">NAD(P)H-dependent FMN reductase</fullName>
    </submittedName>
</protein>
<evidence type="ECO:0000259" key="1">
    <source>
        <dbReference type="Pfam" id="PF03358"/>
    </source>
</evidence>
<dbReference type="PANTHER" id="PTHR30543:SF21">
    <property type="entry name" value="NAD(P)H-DEPENDENT FMN REDUCTASE LOT6"/>
    <property type="match status" value="1"/>
</dbReference>
<name>A0A1G6YEZ5_9PSEU</name>
<reference evidence="3" key="1">
    <citation type="submission" date="2016-10" db="EMBL/GenBank/DDBJ databases">
        <authorList>
            <person name="Varghese N."/>
            <person name="Submissions S."/>
        </authorList>
    </citation>
    <scope>NUCLEOTIDE SEQUENCE [LARGE SCALE GENOMIC DNA]</scope>
    <source>
        <strain evidence="3">IBRC-M 10403</strain>
    </source>
</reference>
<dbReference type="OrthoDB" id="9812295at2"/>
<dbReference type="AlphaFoldDB" id="A0A1G6YEZ5"/>